<dbReference type="PANTHER" id="PTHR38431">
    <property type="entry name" value="BLL2305 PROTEIN"/>
    <property type="match status" value="1"/>
</dbReference>
<dbReference type="Gene3D" id="3.40.190.10">
    <property type="entry name" value="Periplasmic binding protein-like II"/>
    <property type="match status" value="1"/>
</dbReference>
<evidence type="ECO:0000313" key="4">
    <source>
        <dbReference type="Proteomes" id="UP001180087"/>
    </source>
</evidence>
<evidence type="ECO:0000313" key="3">
    <source>
        <dbReference type="EMBL" id="WLV24261.1"/>
    </source>
</evidence>
<evidence type="ECO:0000259" key="2">
    <source>
        <dbReference type="Pfam" id="PF12728"/>
    </source>
</evidence>
<dbReference type="InterPro" id="IPR010093">
    <property type="entry name" value="SinI_DNA-bd"/>
</dbReference>
<gene>
    <name evidence="3" type="ORF">QR721_11530</name>
</gene>
<protein>
    <submittedName>
        <fullName evidence="3">Helix-turn-helix transcriptional regulator</fullName>
    </submittedName>
</protein>
<feature type="domain" description="Helix-turn-helix" evidence="2">
    <location>
        <begin position="7"/>
        <end position="55"/>
    </location>
</feature>
<keyword evidence="4" id="KW-1185">Reference proteome</keyword>
<dbReference type="RefSeq" id="WP_348027104.1">
    <property type="nucleotide sequence ID" value="NZ_CP129113.1"/>
</dbReference>
<dbReference type="Proteomes" id="UP001180087">
    <property type="component" value="Chromosome"/>
</dbReference>
<dbReference type="NCBIfam" id="TIGR01764">
    <property type="entry name" value="excise"/>
    <property type="match status" value="1"/>
</dbReference>
<sequence>MLEEEIYTVEEVARLLKVSKLTVYDLIKKDELEAYRVGRQMRIERTALEAYKQRGRGSNLKPVEVIENEVSATAGRIIISGQDPCMDLLARELEGKGAGQPLRSQSGSLDGLVSMYRGEADIVSTHLFDGDTKTYNIPYIRKLLVSQSFVVLHFIKREAGIYVQKGNPENISEWPDLAKPGITIANREPGAGARVLLDEQLRLNGIGKDSVAGYDSIYTSHLAVAGAVAAGRANAGVGISRVAGSANVDFVPMITEQYDIVLLKNQHTEKLIQHVKDLLRSVDLQEELASVGYDTTGMGEVLYEQ</sequence>
<dbReference type="InterPro" id="IPR041657">
    <property type="entry name" value="HTH_17"/>
</dbReference>
<proteinExistence type="predicted"/>
<reference evidence="3" key="1">
    <citation type="submission" date="2023-06" db="EMBL/GenBank/DDBJ databases">
        <title>A Treasure from Seagulls: Isolation and Description of Aciduricobacillus qingdaonensis gen. nov., sp. nov., a Rare Obligately Uric Acid-utilizing Member in the Family Bacillaceae.</title>
        <authorList>
            <person name="Liu W."/>
            <person name="Wang B."/>
        </authorList>
    </citation>
    <scope>NUCLEOTIDE SEQUENCE</scope>
    <source>
        <strain evidence="3">44XB</strain>
    </source>
</reference>
<dbReference type="EMBL" id="CP129113">
    <property type="protein sequence ID" value="WLV24261.1"/>
    <property type="molecule type" value="Genomic_DNA"/>
</dbReference>
<dbReference type="Pfam" id="PF12727">
    <property type="entry name" value="PBP_like"/>
    <property type="match status" value="1"/>
</dbReference>
<feature type="domain" description="PBP" evidence="1">
    <location>
        <begin position="92"/>
        <end position="279"/>
    </location>
</feature>
<dbReference type="SUPFAM" id="SSF53850">
    <property type="entry name" value="Periplasmic binding protein-like II"/>
    <property type="match status" value="1"/>
</dbReference>
<accession>A0ABY9KTU0</accession>
<name>A0ABY9KTU0_9BACI</name>
<evidence type="ECO:0000259" key="1">
    <source>
        <dbReference type="Pfam" id="PF12727"/>
    </source>
</evidence>
<dbReference type="PANTHER" id="PTHR38431:SF1">
    <property type="entry name" value="BLL2305 PROTEIN"/>
    <property type="match status" value="1"/>
</dbReference>
<dbReference type="InterPro" id="IPR024370">
    <property type="entry name" value="PBP_domain"/>
</dbReference>
<dbReference type="Pfam" id="PF12728">
    <property type="entry name" value="HTH_17"/>
    <property type="match status" value="1"/>
</dbReference>
<organism evidence="3 4">
    <name type="scientific">Aciduricibacillus chroicocephali</name>
    <dbReference type="NCBI Taxonomy" id="3054939"/>
    <lineage>
        <taxon>Bacteria</taxon>
        <taxon>Bacillati</taxon>
        <taxon>Bacillota</taxon>
        <taxon>Bacilli</taxon>
        <taxon>Bacillales</taxon>
        <taxon>Bacillaceae</taxon>
        <taxon>Aciduricibacillus</taxon>
    </lineage>
</organism>